<name>A0ACB8FTF3_9SAUR</name>
<sequence length="155" mass="17540">MDGTSGEKTVHPNNLGKTGSENADIPLDQKEQPGRRESTWFLGEPEDDDNMAGDDYGRAPRQAAESWREEREELRWRVERLSRDMELRSAREAARSEEELELHREVERMMSQKWGLPGPGDSGRPEEQAPMQPRLPLSPHGNLFHCGASHHGSGT</sequence>
<comment type="caution">
    <text evidence="1">The sequence shown here is derived from an EMBL/GenBank/DDBJ whole genome shotgun (WGS) entry which is preliminary data.</text>
</comment>
<reference evidence="1" key="1">
    <citation type="submission" date="2021-08" db="EMBL/GenBank/DDBJ databases">
        <title>The first chromosome-level gecko genome reveals the dynamic sex chromosomes of Neotropical dwarf geckos (Sphaerodactylidae: Sphaerodactylus).</title>
        <authorList>
            <person name="Pinto B.J."/>
            <person name="Keating S.E."/>
            <person name="Gamble T."/>
        </authorList>
    </citation>
    <scope>NUCLEOTIDE SEQUENCE</scope>
    <source>
        <strain evidence="1">TG3544</strain>
    </source>
</reference>
<keyword evidence="2" id="KW-1185">Reference proteome</keyword>
<proteinExistence type="predicted"/>
<accession>A0ACB8FTF3</accession>
<organism evidence="1 2">
    <name type="scientific">Sphaerodactylus townsendi</name>
    <dbReference type="NCBI Taxonomy" id="933632"/>
    <lineage>
        <taxon>Eukaryota</taxon>
        <taxon>Metazoa</taxon>
        <taxon>Chordata</taxon>
        <taxon>Craniata</taxon>
        <taxon>Vertebrata</taxon>
        <taxon>Euteleostomi</taxon>
        <taxon>Lepidosauria</taxon>
        <taxon>Squamata</taxon>
        <taxon>Bifurcata</taxon>
        <taxon>Gekkota</taxon>
        <taxon>Sphaerodactylidae</taxon>
        <taxon>Sphaerodactylus</taxon>
    </lineage>
</organism>
<evidence type="ECO:0000313" key="2">
    <source>
        <dbReference type="Proteomes" id="UP000827872"/>
    </source>
</evidence>
<gene>
    <name evidence="1" type="ORF">K3G42_002968</name>
</gene>
<evidence type="ECO:0000313" key="1">
    <source>
        <dbReference type="EMBL" id="KAH8010378.1"/>
    </source>
</evidence>
<protein>
    <submittedName>
        <fullName evidence="1">Uncharacterized protein</fullName>
    </submittedName>
</protein>
<dbReference type="Proteomes" id="UP000827872">
    <property type="component" value="Linkage Group LG11"/>
</dbReference>
<dbReference type="EMBL" id="CM037624">
    <property type="protein sequence ID" value="KAH8010378.1"/>
    <property type="molecule type" value="Genomic_DNA"/>
</dbReference>